<evidence type="ECO:0000313" key="2">
    <source>
        <dbReference type="EMBL" id="KKM76098.1"/>
    </source>
</evidence>
<keyword evidence="1" id="KW-0812">Transmembrane</keyword>
<keyword evidence="1" id="KW-1133">Transmembrane helix</keyword>
<reference evidence="2" key="1">
    <citation type="journal article" date="2015" name="Nature">
        <title>Complex archaea that bridge the gap between prokaryotes and eukaryotes.</title>
        <authorList>
            <person name="Spang A."/>
            <person name="Saw J.H."/>
            <person name="Jorgensen S.L."/>
            <person name="Zaremba-Niedzwiedzka K."/>
            <person name="Martijn J."/>
            <person name="Lind A.E."/>
            <person name="van Eijk R."/>
            <person name="Schleper C."/>
            <person name="Guy L."/>
            <person name="Ettema T.J."/>
        </authorList>
    </citation>
    <scope>NUCLEOTIDE SEQUENCE</scope>
</reference>
<dbReference type="Gene3D" id="6.20.20.10">
    <property type="match status" value="1"/>
</dbReference>
<gene>
    <name evidence="2" type="ORF">LCGC14_1383610</name>
</gene>
<dbReference type="SUPFAM" id="SSF57938">
    <property type="entry name" value="DnaJ/Hsp40 cysteine-rich domain"/>
    <property type="match status" value="1"/>
</dbReference>
<comment type="caution">
    <text evidence="2">The sequence shown here is derived from an EMBL/GenBank/DDBJ whole genome shotgun (WGS) entry which is preliminary data.</text>
</comment>
<protein>
    <submittedName>
        <fullName evidence="2">Uncharacterized protein</fullName>
    </submittedName>
</protein>
<proteinExistence type="predicted"/>
<dbReference type="AlphaFoldDB" id="A0A0F9K264"/>
<keyword evidence="1" id="KW-0472">Membrane</keyword>
<name>A0A0F9K264_9ZZZZ</name>
<organism evidence="2">
    <name type="scientific">marine sediment metagenome</name>
    <dbReference type="NCBI Taxonomy" id="412755"/>
    <lineage>
        <taxon>unclassified sequences</taxon>
        <taxon>metagenomes</taxon>
        <taxon>ecological metagenomes</taxon>
    </lineage>
</organism>
<feature type="transmembrane region" description="Helical" evidence="1">
    <location>
        <begin position="12"/>
        <end position="36"/>
    </location>
</feature>
<dbReference type="InterPro" id="IPR036410">
    <property type="entry name" value="HSP_DnaJ_Cys-rich_dom_sf"/>
</dbReference>
<dbReference type="EMBL" id="LAZR01008866">
    <property type="protein sequence ID" value="KKM76098.1"/>
    <property type="molecule type" value="Genomic_DNA"/>
</dbReference>
<accession>A0A0F9K264</accession>
<evidence type="ECO:0000256" key="1">
    <source>
        <dbReference type="SAM" id="Phobius"/>
    </source>
</evidence>
<sequence>MFVALAPWSIDVGWVAVIIAFNFGAVFGFVVMAVLISVNKEATTGDPTGQDEARKLRALLDARKHDDLELCERCDGTGNEFFSMYRQCQTCRGIGTTRKADDES</sequence>